<dbReference type="SUPFAM" id="SSF52283">
    <property type="entry name" value="Formate/glycerate dehydrogenase catalytic domain-like"/>
    <property type="match status" value="1"/>
</dbReference>
<dbReference type="PANTHER" id="PTHR10996">
    <property type="entry name" value="2-HYDROXYACID DEHYDROGENASE-RELATED"/>
    <property type="match status" value="1"/>
</dbReference>
<dbReference type="Pfam" id="PF00389">
    <property type="entry name" value="2-Hacid_dh"/>
    <property type="match status" value="1"/>
</dbReference>
<dbReference type="InterPro" id="IPR006139">
    <property type="entry name" value="D-isomer_2_OHA_DH_cat_dom"/>
</dbReference>
<feature type="domain" description="D-isomer specific 2-hydroxyacid dehydrogenase NAD-binding" evidence="7">
    <location>
        <begin position="110"/>
        <end position="259"/>
    </location>
</feature>
<organism evidence="8 9">
    <name type="scientific">Porphyromonas macacae</name>
    <dbReference type="NCBI Taxonomy" id="28115"/>
    <lineage>
        <taxon>Bacteria</taxon>
        <taxon>Pseudomonadati</taxon>
        <taxon>Bacteroidota</taxon>
        <taxon>Bacteroidia</taxon>
        <taxon>Bacteroidales</taxon>
        <taxon>Porphyromonadaceae</taxon>
        <taxon>Porphyromonas</taxon>
    </lineage>
</organism>
<dbReference type="InterPro" id="IPR036291">
    <property type="entry name" value="NAD(P)-bd_dom_sf"/>
</dbReference>
<dbReference type="NCBIfam" id="NF001309">
    <property type="entry name" value="PRK00257.1"/>
    <property type="match status" value="1"/>
</dbReference>
<proteinExistence type="inferred from homology"/>
<gene>
    <name evidence="5" type="primary">pdxB</name>
    <name evidence="8" type="ORF">HQ47_07120</name>
</gene>
<dbReference type="AlphaFoldDB" id="A0A0A2EB96"/>
<dbReference type="CDD" id="cd12158">
    <property type="entry name" value="ErythrP_dh"/>
    <property type="match status" value="1"/>
</dbReference>
<dbReference type="GO" id="GO:0033711">
    <property type="term" value="F:4-phosphoerythronate dehydrogenase activity"/>
    <property type="evidence" value="ECO:0007669"/>
    <property type="project" value="UniProtKB-EC"/>
</dbReference>
<comment type="subcellular location">
    <subcellularLocation>
        <location evidence="5">Cytoplasm</location>
    </subcellularLocation>
</comment>
<evidence type="ECO:0000259" key="6">
    <source>
        <dbReference type="Pfam" id="PF00389"/>
    </source>
</evidence>
<reference evidence="8 9" key="1">
    <citation type="submission" date="2014-09" db="EMBL/GenBank/DDBJ databases">
        <title>Draft Genome Sequence of Porphyromonas macacae COT-192_OH2859.</title>
        <authorList>
            <person name="Wallis C."/>
            <person name="Deusch O."/>
            <person name="O'Flynn C."/>
            <person name="Davis I."/>
            <person name="Horsfall A."/>
            <person name="Kirkwood N."/>
            <person name="Harris S."/>
            <person name="Eisen J.A."/>
            <person name="Coil D.A."/>
            <person name="Darling A.E."/>
            <person name="Jospin G."/>
            <person name="Alexiev A."/>
        </authorList>
    </citation>
    <scope>NUCLEOTIDE SEQUENCE [LARGE SCALE GENOMIC DNA]</scope>
    <source>
        <strain evidence="9">COT-192 OH2859</strain>
    </source>
</reference>
<comment type="function">
    <text evidence="5">Catalyzes the oxidation of erythronate-4-phosphate to 3-hydroxy-2-oxo-4-phosphonooxybutanoate.</text>
</comment>
<dbReference type="PROSITE" id="PS00065">
    <property type="entry name" value="D_2_HYDROXYACID_DH_1"/>
    <property type="match status" value="1"/>
</dbReference>
<dbReference type="Gene3D" id="3.30.1370.170">
    <property type="match status" value="1"/>
</dbReference>
<dbReference type="InterPro" id="IPR050223">
    <property type="entry name" value="D-isomer_2-hydroxyacid_DH"/>
</dbReference>
<comment type="caution">
    <text evidence="5">Lacks conserved residue(s) required for the propagation of feature annotation.</text>
</comment>
<sequence length="387" mass="42838">MIHIIIERSLPYIAGVVERFAQVTYLDHTEFTPESIADADALIIRSIVKCTPELLKGSKVKMIATATAGFDHIDTRYCEQNGIAWANAPGCNALSVAQYVMCCLARLNMRNGRKPSQQTLGIVGVGHVGKQVKRLAEAMGYRILLCDPPRALQEGSEGFIGLEDIAGQADIITFHVPLTKPEESTHPTYHMIGTDFLEQCARKPIIINACRGAVTDTEALLAAKRRGLVSSLITDCWEGEPDINEDLLRLSDIATPHIAGFSADGKANGSRMALAAVCKYFSIDTQGYLETMRPGVPINSVIDLSYDHSYLIERALLATFDPIATDRTLRQRYETFEDQRKNYNFPREMSAFIVKGVPLELEKQFAALDFKVEVAPSETTTQEQHEN</sequence>
<feature type="active site" evidence="5">
    <location>
        <position position="240"/>
    </location>
</feature>
<dbReference type="SUPFAM" id="SSF51735">
    <property type="entry name" value="NAD(P)-binding Rossmann-fold domains"/>
    <property type="match status" value="1"/>
</dbReference>
<dbReference type="InterPro" id="IPR038251">
    <property type="entry name" value="PdxB_dimer_sf"/>
</dbReference>
<dbReference type="Gene3D" id="3.40.50.720">
    <property type="entry name" value="NAD(P)-binding Rossmann-like Domain"/>
    <property type="match status" value="2"/>
</dbReference>
<evidence type="ECO:0000259" key="7">
    <source>
        <dbReference type="Pfam" id="PF02826"/>
    </source>
</evidence>
<feature type="binding site" evidence="5">
    <location>
        <position position="46"/>
    </location>
    <ligand>
        <name>substrate</name>
    </ligand>
</feature>
<dbReference type="InterPro" id="IPR029753">
    <property type="entry name" value="D-isomer_DH_CS"/>
</dbReference>
<dbReference type="EMBL" id="JRFA01000019">
    <property type="protein sequence ID" value="KGN73709.1"/>
    <property type="molecule type" value="Genomic_DNA"/>
</dbReference>
<feature type="binding site" evidence="5">
    <location>
        <position position="67"/>
    </location>
    <ligand>
        <name>substrate</name>
    </ligand>
</feature>
<dbReference type="UniPathway" id="UPA00244">
    <property type="reaction ID" value="UER00310"/>
</dbReference>
<evidence type="ECO:0000256" key="3">
    <source>
        <dbReference type="ARBA" id="ARBA00023027"/>
    </source>
</evidence>
<name>A0A0A2EB96_9PORP</name>
<dbReference type="InterPro" id="IPR006140">
    <property type="entry name" value="D-isomer_DH_NAD-bd"/>
</dbReference>
<dbReference type="Proteomes" id="UP000030103">
    <property type="component" value="Unassembled WGS sequence"/>
</dbReference>
<feature type="binding site" evidence="5">
    <location>
        <position position="235"/>
    </location>
    <ligand>
        <name>NAD(+)</name>
        <dbReference type="ChEBI" id="CHEBI:57540"/>
    </ligand>
</feature>
<dbReference type="PROSITE" id="PS00671">
    <property type="entry name" value="D_2_HYDROXYACID_DH_3"/>
    <property type="match status" value="1"/>
</dbReference>
<dbReference type="GO" id="GO:0051287">
    <property type="term" value="F:NAD binding"/>
    <property type="evidence" value="ECO:0007669"/>
    <property type="project" value="InterPro"/>
</dbReference>
<dbReference type="eggNOG" id="COG0111">
    <property type="taxonomic scope" value="Bacteria"/>
</dbReference>
<comment type="pathway">
    <text evidence="5">Cofactor biosynthesis; pyridoxine 5'-phosphate biosynthesis; pyridoxine 5'-phosphate from D-erythrose 4-phosphate: step 2/5.</text>
</comment>
<evidence type="ECO:0000256" key="4">
    <source>
        <dbReference type="ARBA" id="ARBA00023096"/>
    </source>
</evidence>
<evidence type="ECO:0000313" key="9">
    <source>
        <dbReference type="Proteomes" id="UP000030103"/>
    </source>
</evidence>
<keyword evidence="3 5" id="KW-0520">NAD</keyword>
<evidence type="ECO:0000256" key="1">
    <source>
        <dbReference type="ARBA" id="ARBA00022490"/>
    </source>
</evidence>
<feature type="binding site" evidence="5">
    <location>
        <position position="147"/>
    </location>
    <ligand>
        <name>NAD(+)</name>
        <dbReference type="ChEBI" id="CHEBI:57540"/>
    </ligand>
</feature>
<dbReference type="Pfam" id="PF02826">
    <property type="entry name" value="2-Hacid_dh_C"/>
    <property type="match status" value="1"/>
</dbReference>
<keyword evidence="4 5" id="KW-0664">Pyridoxine biosynthesis</keyword>
<dbReference type="GO" id="GO:0005737">
    <property type="term" value="C:cytoplasm"/>
    <property type="evidence" value="ECO:0007669"/>
    <property type="project" value="UniProtKB-SubCell"/>
</dbReference>
<dbReference type="OrthoDB" id="1522997at2"/>
<dbReference type="STRING" id="28115.HQ47_07120"/>
<dbReference type="EC" id="1.1.1.290" evidence="5"/>
<keyword evidence="9" id="KW-1185">Reference proteome</keyword>
<comment type="catalytic activity">
    <reaction evidence="5">
        <text>4-phospho-D-erythronate + NAD(+) = (R)-3-hydroxy-2-oxo-4-phosphooxybutanoate + NADH + H(+)</text>
        <dbReference type="Rhea" id="RHEA:18829"/>
        <dbReference type="ChEBI" id="CHEBI:15378"/>
        <dbReference type="ChEBI" id="CHEBI:57540"/>
        <dbReference type="ChEBI" id="CHEBI:57945"/>
        <dbReference type="ChEBI" id="CHEBI:58538"/>
        <dbReference type="ChEBI" id="CHEBI:58766"/>
        <dbReference type="EC" id="1.1.1.290"/>
    </reaction>
</comment>
<feature type="active site" evidence="5">
    <location>
        <position position="211"/>
    </location>
</feature>
<dbReference type="InterPro" id="IPR020921">
    <property type="entry name" value="Erythronate-4-P_DHase"/>
</dbReference>
<evidence type="ECO:0000313" key="8">
    <source>
        <dbReference type="EMBL" id="KGN73709.1"/>
    </source>
</evidence>
<comment type="subunit">
    <text evidence="5">Homodimer.</text>
</comment>
<comment type="similarity">
    <text evidence="5">Belongs to the D-isomer specific 2-hydroxyacid dehydrogenase family. PdxB subfamily.</text>
</comment>
<evidence type="ECO:0000256" key="5">
    <source>
        <dbReference type="HAMAP-Rule" id="MF_01825"/>
    </source>
</evidence>
<keyword evidence="2 5" id="KW-0560">Oxidoreductase</keyword>
<feature type="domain" description="D-isomer specific 2-hydroxyacid dehydrogenase catalytic" evidence="6">
    <location>
        <begin position="23"/>
        <end position="281"/>
    </location>
</feature>
<protein>
    <recommendedName>
        <fullName evidence="5">Erythronate-4-phosphate dehydrogenase</fullName>
        <ecNumber evidence="5">1.1.1.290</ecNumber>
    </recommendedName>
</protein>
<dbReference type="GO" id="GO:0008615">
    <property type="term" value="P:pyridoxine biosynthetic process"/>
    <property type="evidence" value="ECO:0007669"/>
    <property type="project" value="UniProtKB-UniRule"/>
</dbReference>
<dbReference type="RefSeq" id="WP_036874313.1">
    <property type="nucleotide sequence ID" value="NZ_JRFA01000019.1"/>
</dbReference>
<dbReference type="InterPro" id="IPR029752">
    <property type="entry name" value="D-isomer_DH_CS1"/>
</dbReference>
<feature type="active site" description="Proton donor" evidence="5">
    <location>
        <position position="257"/>
    </location>
</feature>
<comment type="caution">
    <text evidence="8">The sequence shown here is derived from an EMBL/GenBank/DDBJ whole genome shotgun (WGS) entry which is preliminary data.</text>
</comment>
<accession>A0A0A2EB96</accession>
<feature type="binding site" evidence="5">
    <location>
        <position position="260"/>
    </location>
    <ligand>
        <name>NAD(+)</name>
        <dbReference type="ChEBI" id="CHEBI:57540"/>
    </ligand>
</feature>
<evidence type="ECO:0000256" key="2">
    <source>
        <dbReference type="ARBA" id="ARBA00023002"/>
    </source>
</evidence>
<dbReference type="HAMAP" id="MF_01825">
    <property type="entry name" value="PdxB"/>
    <property type="match status" value="1"/>
</dbReference>
<keyword evidence="1 5" id="KW-0963">Cytoplasm</keyword>